<gene>
    <name evidence="7" type="ORF">LZC95_22390</name>
</gene>
<feature type="domain" description="Histidine kinase" evidence="6">
    <location>
        <begin position="1511"/>
        <end position="1785"/>
    </location>
</feature>
<dbReference type="SMART" id="SM00388">
    <property type="entry name" value="HisKA"/>
    <property type="match status" value="1"/>
</dbReference>
<dbReference type="SMART" id="SM00387">
    <property type="entry name" value="HATPase_c"/>
    <property type="match status" value="1"/>
</dbReference>
<comment type="catalytic activity">
    <reaction evidence="1">
        <text>ATP + protein L-histidine = ADP + protein N-phospho-L-histidine.</text>
        <dbReference type="EC" id="2.7.13.3"/>
    </reaction>
</comment>
<dbReference type="CDD" id="cd00082">
    <property type="entry name" value="HisKA"/>
    <property type="match status" value="1"/>
</dbReference>
<dbReference type="InterPro" id="IPR027417">
    <property type="entry name" value="P-loop_NTPase"/>
</dbReference>
<dbReference type="InterPro" id="IPR011009">
    <property type="entry name" value="Kinase-like_dom_sf"/>
</dbReference>
<dbReference type="SMART" id="SM00065">
    <property type="entry name" value="GAF"/>
    <property type="match status" value="1"/>
</dbReference>
<dbReference type="InterPro" id="IPR036890">
    <property type="entry name" value="HATPase_C_sf"/>
</dbReference>
<dbReference type="EC" id="2.7.13.3" evidence="2"/>
<dbReference type="Gene3D" id="1.10.287.130">
    <property type="match status" value="1"/>
</dbReference>
<dbReference type="Gene3D" id="3.30.200.20">
    <property type="entry name" value="Phosphorylase Kinase, domain 1"/>
    <property type="match status" value="1"/>
</dbReference>
<dbReference type="InterPro" id="IPR053159">
    <property type="entry name" value="Hybrid_Histidine_Kinase"/>
</dbReference>
<dbReference type="InterPro" id="IPR003661">
    <property type="entry name" value="HisK_dim/P_dom"/>
</dbReference>
<dbReference type="InterPro" id="IPR029016">
    <property type="entry name" value="GAF-like_dom_sf"/>
</dbReference>
<reference evidence="7 8" key="1">
    <citation type="submission" date="2021-12" db="EMBL/GenBank/DDBJ databases">
        <title>Discovery of the Pendulisporaceae a myxobacterial family with distinct sporulation behavior and unique specialized metabolism.</title>
        <authorList>
            <person name="Garcia R."/>
            <person name="Popoff A."/>
            <person name="Bader C.D."/>
            <person name="Loehr J."/>
            <person name="Walesch S."/>
            <person name="Walt C."/>
            <person name="Boldt J."/>
            <person name="Bunk B."/>
            <person name="Haeckl F.J.F.P.J."/>
            <person name="Gunesch A.P."/>
            <person name="Birkelbach J."/>
            <person name="Nuebel U."/>
            <person name="Pietschmann T."/>
            <person name="Bach T."/>
            <person name="Mueller R."/>
        </authorList>
    </citation>
    <scope>NUCLEOTIDE SEQUENCE [LARGE SCALE GENOMIC DNA]</scope>
    <source>
        <strain evidence="7 8">MSr12523</strain>
    </source>
</reference>
<feature type="region of interest" description="Disordered" evidence="4">
    <location>
        <begin position="1282"/>
        <end position="1303"/>
    </location>
</feature>
<dbReference type="SMART" id="SM00220">
    <property type="entry name" value="S_TKc"/>
    <property type="match status" value="1"/>
</dbReference>
<dbReference type="Pfam" id="PF02518">
    <property type="entry name" value="HATPase_c"/>
    <property type="match status" value="1"/>
</dbReference>
<evidence type="ECO:0000259" key="5">
    <source>
        <dbReference type="PROSITE" id="PS50011"/>
    </source>
</evidence>
<dbReference type="Pfam" id="PF00069">
    <property type="entry name" value="Pkinase"/>
    <property type="match status" value="1"/>
</dbReference>
<dbReference type="Gene3D" id="3.40.50.300">
    <property type="entry name" value="P-loop containing nucleotide triphosphate hydrolases"/>
    <property type="match status" value="1"/>
</dbReference>
<protein>
    <recommendedName>
        <fullName evidence="2">histidine kinase</fullName>
        <ecNumber evidence="2">2.7.13.3</ecNumber>
    </recommendedName>
</protein>
<dbReference type="Pfam" id="PF13191">
    <property type="entry name" value="AAA_16"/>
    <property type="match status" value="1"/>
</dbReference>
<keyword evidence="3" id="KW-0597">Phosphoprotein</keyword>
<evidence type="ECO:0000256" key="2">
    <source>
        <dbReference type="ARBA" id="ARBA00012438"/>
    </source>
</evidence>
<dbReference type="PRINTS" id="PR00344">
    <property type="entry name" value="BCTRLSENSOR"/>
</dbReference>
<feature type="domain" description="Protein kinase" evidence="5">
    <location>
        <begin position="5"/>
        <end position="275"/>
    </location>
</feature>
<dbReference type="PROSITE" id="PS50109">
    <property type="entry name" value="HIS_KIN"/>
    <property type="match status" value="1"/>
</dbReference>
<dbReference type="CDD" id="cd14014">
    <property type="entry name" value="STKc_PknB_like"/>
    <property type="match status" value="1"/>
</dbReference>
<dbReference type="SUPFAM" id="SSF56112">
    <property type="entry name" value="Protein kinase-like (PK-like)"/>
    <property type="match status" value="1"/>
</dbReference>
<dbReference type="Proteomes" id="UP001379533">
    <property type="component" value="Chromosome"/>
</dbReference>
<dbReference type="PROSITE" id="PS50011">
    <property type="entry name" value="PROTEIN_KINASE_DOM"/>
    <property type="match status" value="1"/>
</dbReference>
<dbReference type="SUPFAM" id="SSF52540">
    <property type="entry name" value="P-loop containing nucleoside triphosphate hydrolases"/>
    <property type="match status" value="1"/>
</dbReference>
<proteinExistence type="predicted"/>
<organism evidence="7 8">
    <name type="scientific">Pendulispora brunnea</name>
    <dbReference type="NCBI Taxonomy" id="2905690"/>
    <lineage>
        <taxon>Bacteria</taxon>
        <taxon>Pseudomonadati</taxon>
        <taxon>Myxococcota</taxon>
        <taxon>Myxococcia</taxon>
        <taxon>Myxococcales</taxon>
        <taxon>Sorangiineae</taxon>
        <taxon>Pendulisporaceae</taxon>
        <taxon>Pendulispora</taxon>
    </lineage>
</organism>
<dbReference type="SUPFAM" id="SSF55874">
    <property type="entry name" value="ATPase domain of HSP90 chaperone/DNA topoisomerase II/histidine kinase"/>
    <property type="match status" value="1"/>
</dbReference>
<name>A0ABZ2KM07_9BACT</name>
<dbReference type="Gene3D" id="3.30.450.40">
    <property type="match status" value="1"/>
</dbReference>
<evidence type="ECO:0000259" key="6">
    <source>
        <dbReference type="PROSITE" id="PS50109"/>
    </source>
</evidence>
<dbReference type="PANTHER" id="PTHR43642:SF1">
    <property type="entry name" value="HYBRID SIGNAL TRANSDUCTION HISTIDINE KINASE G"/>
    <property type="match status" value="1"/>
</dbReference>
<dbReference type="PANTHER" id="PTHR43642">
    <property type="entry name" value="HYBRID SIGNAL TRANSDUCTION HISTIDINE KINASE G"/>
    <property type="match status" value="1"/>
</dbReference>
<evidence type="ECO:0000313" key="8">
    <source>
        <dbReference type="Proteomes" id="UP001379533"/>
    </source>
</evidence>
<sequence>MVEGFTIEATISESARSVVWRARRVATGNSESGTVVLKVLQGTSARREDRARYRHEFETVQRVRSSRVIRAHELRTDEGTTFLVLEDFGATSLDKLAAERAFSVEQTIRIIVQICSALDAIHGAQIVHNDVKPANIVFCPQSGEAKLIDFGASTTLTTPVSSDASQQVPLEREFTLAYISPEQTGRMNRAIDHRTDLYSLGVTLYELLTHRVPFLGSDALEWVHAHLARRPKPPADVDPTIPRSVSDIVLKLLEKNPEDRYQSAMGVKADLERCIAIGLTNREESFPLGEDDILNAFSIPQKLYGREWEIARLVAAFERTVDGPCELVLVSGYSGIGKTSLIRELHVPVGRRRGYFISGKFDQLRRSVPYAAITEAFHELVQQLLCEPQQSLTAWRSEIVGALGNKARALFDVIPDLERLLGPQPEVPKLGTIETQNRFNLVFGKFLDVLCQPEHPLVLFIDDLQWIDSASLRLLEVFVPADGRRNLLVIGAYRNNEVGPAHPLKGFIDDRRAEQFVLEDIALGPLEPADMAELCSDVLHRSKDDVEPLVELLRQKTDGNPFFVNQFLRALHADGVLTFDSAARYFTWTPGAILARNVTENVADLLARRLCSLSAECLRTVHLAACIGNQFDIKTLAWICDASEEAAYAKLLPALHAGFVLPTSGLETTTGDATPALVHRQFRFLHDRVQQAAYDSEDVEARKQSHLRIGRRLLERAGADEEHIFAIADHLNAARELVTPVERRTLAHLNLLAGQHAKRANAYAAASAYYQAGLACVGPWEQEHETNMGMRLELAEIEYLLGHFELAEKVSLELMDRARTPIERAEVCKLLLWLYTLETKHRDVLRWGCTGLRALGIDIDENGDLDAALDIELKGIERGRAGRPIASLIDLPEMTAPAILVAMRLLVGMLPSSYMTNQELDGVLAAKLANLSITHGNCPESSTAYAMFGIFLSSRCDAYRDGYEYGMLGWRLSEKHDERSHTCKDGTHMGAFLSPWMEHLQASLPFFDEGYRCGLDAGELQWAGYNLMFRAINLLHLGEPLAEVNREIGEALRFASQTRNDVARSFLEAIQFRVLNLLGKTSGECVFSLGDVDVTSWLKKNEGQGTQVTILYIEMAQALYLHGEVPRALEWCQKAEKNLAYMRGLIQNAPHALFYALAWLDIGDAGEGAEAIEACRQRLSRWAETCPANFRHMHWILEAAVARAGGDSWRALTLLDDASRAASRQGFRQYAALASELAGKLLIESGRREMGLPYIAEAREAYHAWGAARKVAQLDRMYAQASSIPRPKDSRPSVPSAEWSSSGNLSESIDLAAIFKASQAISSEMELDRVFGVLLEMCLAAAGAEAAVLMLAEERGSLPSGDVELRVVARARAFEQAEIRSVPLEACPDLVPAVVHFVARTGEPRVLHDAISDPMFGRDEVVQRRVPKSVLCVPIMRGGGLIGVLYLENNQTTDAFTVARVRVLTVLASQAAISLDNARLYSALKDNNEKLTVALDAARESARLKTEFLANTSHELRTPLNAIVNIPNGLAARLSERGAWTCSSCQQLIIARALPNGEASPGSGDESWSPERCPRCGAVEPFSKQKVCLYRGQWTDAIGYLRVVRTNGEQLIGLVEDLLDMSRLDAARMRIEPTELDAQEAVRQVVDKMRGLGEERHIGIRLCSNGIASKLHADPGRLQQVLINLVDNAIKFSNDGGTVDVAVSNDHGFVVFTVRDEGIGIPLHEHEKIFQSFYQVDGTNTRHAGGAGLGLAISREIVHLHRGKIWVESSPGHGSTFYVQLPCIEEAQRAQSR</sequence>
<dbReference type="SUPFAM" id="SSF55781">
    <property type="entry name" value="GAF domain-like"/>
    <property type="match status" value="1"/>
</dbReference>
<dbReference type="InterPro" id="IPR036097">
    <property type="entry name" value="HisK_dim/P_sf"/>
</dbReference>
<dbReference type="SUPFAM" id="SSF47384">
    <property type="entry name" value="Homodimeric domain of signal transducing histidine kinase"/>
    <property type="match status" value="1"/>
</dbReference>
<evidence type="ECO:0000256" key="4">
    <source>
        <dbReference type="SAM" id="MobiDB-lite"/>
    </source>
</evidence>
<dbReference type="CDD" id="cd16922">
    <property type="entry name" value="HATPase_EvgS-ArcB-TorS-like"/>
    <property type="match status" value="1"/>
</dbReference>
<dbReference type="InterPro" id="IPR041664">
    <property type="entry name" value="AAA_16"/>
</dbReference>
<dbReference type="InterPro" id="IPR005467">
    <property type="entry name" value="His_kinase_dom"/>
</dbReference>
<dbReference type="InterPro" id="IPR003594">
    <property type="entry name" value="HATPase_dom"/>
</dbReference>
<dbReference type="Gene3D" id="3.30.565.10">
    <property type="entry name" value="Histidine kinase-like ATPase, C-terminal domain"/>
    <property type="match status" value="1"/>
</dbReference>
<dbReference type="InterPro" id="IPR008271">
    <property type="entry name" value="Ser/Thr_kinase_AS"/>
</dbReference>
<dbReference type="InterPro" id="IPR000719">
    <property type="entry name" value="Prot_kinase_dom"/>
</dbReference>
<dbReference type="Gene3D" id="1.10.510.10">
    <property type="entry name" value="Transferase(Phosphotransferase) domain 1"/>
    <property type="match status" value="1"/>
</dbReference>
<dbReference type="PROSITE" id="PS00108">
    <property type="entry name" value="PROTEIN_KINASE_ST"/>
    <property type="match status" value="1"/>
</dbReference>
<accession>A0ABZ2KM07</accession>
<dbReference type="InterPro" id="IPR003018">
    <property type="entry name" value="GAF"/>
</dbReference>
<dbReference type="EMBL" id="CP089982">
    <property type="protein sequence ID" value="WXA99554.1"/>
    <property type="molecule type" value="Genomic_DNA"/>
</dbReference>
<dbReference type="InterPro" id="IPR004358">
    <property type="entry name" value="Sig_transdc_His_kin-like_C"/>
</dbReference>
<keyword evidence="8" id="KW-1185">Reference proteome</keyword>
<dbReference type="Pfam" id="PF01590">
    <property type="entry name" value="GAF"/>
    <property type="match status" value="1"/>
</dbReference>
<evidence type="ECO:0000313" key="7">
    <source>
        <dbReference type="EMBL" id="WXA99554.1"/>
    </source>
</evidence>
<evidence type="ECO:0000256" key="3">
    <source>
        <dbReference type="ARBA" id="ARBA00022553"/>
    </source>
</evidence>
<evidence type="ECO:0000256" key="1">
    <source>
        <dbReference type="ARBA" id="ARBA00000085"/>
    </source>
</evidence>
<dbReference type="RefSeq" id="WP_394850193.1">
    <property type="nucleotide sequence ID" value="NZ_CP089982.1"/>
</dbReference>